<accession>A0A8D8ILK7</accession>
<sequence length="102" mass="12477">MTTSLRVTSARKSWKVVTTMFSPMGRAPNCPSHPGRIPFWIVLQSRRPRWNRRRWWPQRNRLRLRTKNQPYRKSRSKPWRLWSRSLHRCRPVPQVVHETHPS</sequence>
<dbReference type="AlphaFoldDB" id="A0A8D8ILK7"/>
<name>A0A8D8ILK7_CULPI</name>
<dbReference type="EMBL" id="HBUE01256160">
    <property type="protein sequence ID" value="CAG6556604.1"/>
    <property type="molecule type" value="Transcribed_RNA"/>
</dbReference>
<dbReference type="EMBL" id="HBUE01151167">
    <property type="protein sequence ID" value="CAG6505308.1"/>
    <property type="molecule type" value="Transcribed_RNA"/>
</dbReference>
<protein>
    <submittedName>
        <fullName evidence="1">(northern house mosquito) hypothetical protein</fullName>
    </submittedName>
</protein>
<organism evidence="1">
    <name type="scientific">Culex pipiens</name>
    <name type="common">House mosquito</name>
    <dbReference type="NCBI Taxonomy" id="7175"/>
    <lineage>
        <taxon>Eukaryota</taxon>
        <taxon>Metazoa</taxon>
        <taxon>Ecdysozoa</taxon>
        <taxon>Arthropoda</taxon>
        <taxon>Hexapoda</taxon>
        <taxon>Insecta</taxon>
        <taxon>Pterygota</taxon>
        <taxon>Neoptera</taxon>
        <taxon>Endopterygota</taxon>
        <taxon>Diptera</taxon>
        <taxon>Nematocera</taxon>
        <taxon>Culicoidea</taxon>
        <taxon>Culicidae</taxon>
        <taxon>Culicinae</taxon>
        <taxon>Culicini</taxon>
        <taxon>Culex</taxon>
        <taxon>Culex</taxon>
    </lineage>
</organism>
<evidence type="ECO:0000313" key="1">
    <source>
        <dbReference type="EMBL" id="CAG6556604.1"/>
    </source>
</evidence>
<reference evidence="1" key="1">
    <citation type="submission" date="2021-05" db="EMBL/GenBank/DDBJ databases">
        <authorList>
            <person name="Alioto T."/>
            <person name="Alioto T."/>
            <person name="Gomez Garrido J."/>
        </authorList>
    </citation>
    <scope>NUCLEOTIDE SEQUENCE</scope>
</reference>
<proteinExistence type="predicted"/>